<accession>A0A9X2F854</accession>
<feature type="transmembrane region" description="Helical" evidence="1">
    <location>
        <begin position="35"/>
        <end position="53"/>
    </location>
</feature>
<dbReference type="InterPro" id="IPR021215">
    <property type="entry name" value="DUF2752"/>
</dbReference>
<dbReference type="Pfam" id="PF10825">
    <property type="entry name" value="DUF2752"/>
    <property type="match status" value="1"/>
</dbReference>
<keyword evidence="1" id="KW-0812">Transmembrane</keyword>
<keyword evidence="1" id="KW-1133">Transmembrane helix</keyword>
<proteinExistence type="predicted"/>
<sequence>MSGITHIDTDIELRALPRTGEDARRERIMRDRHRFMLTVSIGVILLSCMLQVGDGQRVQSKLLPDIKMPGMCGSRALFGIDCPGCGLTRSFVSLAGGDLRSSLAFHRLGWLLALSVVAQIPYRLYLLRELRYRIPDRRWPVWYGNLLIALLIGNWLINQSVALGLVAF</sequence>
<dbReference type="AlphaFoldDB" id="A0A9X2F854"/>
<feature type="transmembrane region" description="Helical" evidence="1">
    <location>
        <begin position="108"/>
        <end position="127"/>
    </location>
</feature>
<evidence type="ECO:0000313" key="3">
    <source>
        <dbReference type="Proteomes" id="UP001155241"/>
    </source>
</evidence>
<keyword evidence="3" id="KW-1185">Reference proteome</keyword>
<name>A0A9X2F854_9BACT</name>
<organism evidence="2 3">
    <name type="scientific">Aeoliella straminimaris</name>
    <dbReference type="NCBI Taxonomy" id="2954799"/>
    <lineage>
        <taxon>Bacteria</taxon>
        <taxon>Pseudomonadati</taxon>
        <taxon>Planctomycetota</taxon>
        <taxon>Planctomycetia</taxon>
        <taxon>Pirellulales</taxon>
        <taxon>Lacipirellulaceae</taxon>
        <taxon>Aeoliella</taxon>
    </lineage>
</organism>
<reference evidence="2" key="1">
    <citation type="submission" date="2022-06" db="EMBL/GenBank/DDBJ databases">
        <title>Aeoliella straminimaris, a novel planctomycete from sediments.</title>
        <authorList>
            <person name="Vitorino I.R."/>
            <person name="Lage O.M."/>
        </authorList>
    </citation>
    <scope>NUCLEOTIDE SEQUENCE</scope>
    <source>
        <strain evidence="2">ICT_H6.2</strain>
    </source>
</reference>
<gene>
    <name evidence="2" type="ORF">NG895_09375</name>
</gene>
<feature type="transmembrane region" description="Helical" evidence="1">
    <location>
        <begin position="139"/>
        <end position="157"/>
    </location>
</feature>
<comment type="caution">
    <text evidence="2">The sequence shown here is derived from an EMBL/GenBank/DDBJ whole genome shotgun (WGS) entry which is preliminary data.</text>
</comment>
<dbReference type="Proteomes" id="UP001155241">
    <property type="component" value="Unassembled WGS sequence"/>
</dbReference>
<evidence type="ECO:0000313" key="2">
    <source>
        <dbReference type="EMBL" id="MCO6044117.1"/>
    </source>
</evidence>
<dbReference type="RefSeq" id="WP_252852223.1">
    <property type="nucleotide sequence ID" value="NZ_JAMXLR010000033.1"/>
</dbReference>
<keyword evidence="1" id="KW-0472">Membrane</keyword>
<evidence type="ECO:0000256" key="1">
    <source>
        <dbReference type="SAM" id="Phobius"/>
    </source>
</evidence>
<protein>
    <submittedName>
        <fullName evidence="2">DUF2752 domain-containing protein</fullName>
    </submittedName>
</protein>
<dbReference type="EMBL" id="JAMXLR010000033">
    <property type="protein sequence ID" value="MCO6044117.1"/>
    <property type="molecule type" value="Genomic_DNA"/>
</dbReference>